<protein>
    <submittedName>
        <fullName evidence="1">Uncharacterized protein</fullName>
    </submittedName>
</protein>
<dbReference type="EMBL" id="JAQQCF010000068">
    <property type="protein sequence ID" value="MFM0642365.1"/>
    <property type="molecule type" value="Genomic_DNA"/>
</dbReference>
<sequence>MIASSLTMGLTYRMRMTRINSGLLEPIPPHPGRTVPFSLLEEWMAGDDYEPRDRLRITLDAVRLGVPVAAKDLRQVFDAAMAAPVGEEHSDGSVAGRALEVLYANGEAPPLHQLEFLAISATYNLASSAVALIAKGGRQAEAETLIRLYENVTSASLRSMILGVLEPLAGRLGLRITRSDNTLMAMAI</sequence>
<name>A0ABW9E4P2_9BURK</name>
<evidence type="ECO:0000313" key="2">
    <source>
        <dbReference type="Proteomes" id="UP001629432"/>
    </source>
</evidence>
<dbReference type="RefSeq" id="WP_408340971.1">
    <property type="nucleotide sequence ID" value="NZ_JAQQCF010000068.1"/>
</dbReference>
<comment type="caution">
    <text evidence="1">The sequence shown here is derived from an EMBL/GenBank/DDBJ whole genome shotgun (WGS) entry which is preliminary data.</text>
</comment>
<reference evidence="1 2" key="1">
    <citation type="journal article" date="2024" name="Chem. Sci.">
        <title>Discovery of megapolipeptins by genome mining of a Burkholderiales bacteria collection.</title>
        <authorList>
            <person name="Paulo B.S."/>
            <person name="Recchia M.J.J."/>
            <person name="Lee S."/>
            <person name="Fergusson C.H."/>
            <person name="Romanowski S.B."/>
            <person name="Hernandez A."/>
            <person name="Krull N."/>
            <person name="Liu D.Y."/>
            <person name="Cavanagh H."/>
            <person name="Bos A."/>
            <person name="Gray C.A."/>
            <person name="Murphy B.T."/>
            <person name="Linington R.G."/>
            <person name="Eustaquio A.S."/>
        </authorList>
    </citation>
    <scope>NUCLEOTIDE SEQUENCE [LARGE SCALE GENOMIC DNA]</scope>
    <source>
        <strain evidence="1 2">RL17-338-BIC-A</strain>
    </source>
</reference>
<proteinExistence type="predicted"/>
<accession>A0ABW9E4P2</accession>
<organism evidence="1 2">
    <name type="scientific">Paraburkholderia metrosideri</name>
    <dbReference type="NCBI Taxonomy" id="580937"/>
    <lineage>
        <taxon>Bacteria</taxon>
        <taxon>Pseudomonadati</taxon>
        <taxon>Pseudomonadota</taxon>
        <taxon>Betaproteobacteria</taxon>
        <taxon>Burkholderiales</taxon>
        <taxon>Burkholderiaceae</taxon>
        <taxon>Paraburkholderia</taxon>
    </lineage>
</organism>
<gene>
    <name evidence="1" type="ORF">PQQ63_37415</name>
</gene>
<keyword evidence="2" id="KW-1185">Reference proteome</keyword>
<evidence type="ECO:0000313" key="1">
    <source>
        <dbReference type="EMBL" id="MFM0642365.1"/>
    </source>
</evidence>
<dbReference type="Proteomes" id="UP001629432">
    <property type="component" value="Unassembled WGS sequence"/>
</dbReference>